<feature type="region of interest" description="Disordered" evidence="1">
    <location>
        <begin position="24"/>
        <end position="114"/>
    </location>
</feature>
<feature type="compositionally biased region" description="Polar residues" evidence="1">
    <location>
        <begin position="104"/>
        <end position="113"/>
    </location>
</feature>
<evidence type="ECO:0000256" key="1">
    <source>
        <dbReference type="SAM" id="MobiDB-lite"/>
    </source>
</evidence>
<organism evidence="2 3">
    <name type="scientific">Mycoemilia scoparia</name>
    <dbReference type="NCBI Taxonomy" id="417184"/>
    <lineage>
        <taxon>Eukaryota</taxon>
        <taxon>Fungi</taxon>
        <taxon>Fungi incertae sedis</taxon>
        <taxon>Zoopagomycota</taxon>
        <taxon>Kickxellomycotina</taxon>
        <taxon>Kickxellomycetes</taxon>
        <taxon>Kickxellales</taxon>
        <taxon>Kickxellaceae</taxon>
        <taxon>Mycoemilia</taxon>
    </lineage>
</organism>
<evidence type="ECO:0000313" key="3">
    <source>
        <dbReference type="Proteomes" id="UP001150538"/>
    </source>
</evidence>
<protein>
    <submittedName>
        <fullName evidence="2">Uncharacterized protein</fullName>
    </submittedName>
</protein>
<feature type="compositionally biased region" description="Low complexity" evidence="1">
    <location>
        <begin position="41"/>
        <end position="69"/>
    </location>
</feature>
<dbReference type="EMBL" id="JANBPU010000088">
    <property type="protein sequence ID" value="KAJ1916876.1"/>
    <property type="molecule type" value="Genomic_DNA"/>
</dbReference>
<keyword evidence="3" id="KW-1185">Reference proteome</keyword>
<reference evidence="2" key="1">
    <citation type="submission" date="2022-07" db="EMBL/GenBank/DDBJ databases">
        <title>Phylogenomic reconstructions and comparative analyses of Kickxellomycotina fungi.</title>
        <authorList>
            <person name="Reynolds N.K."/>
            <person name="Stajich J.E."/>
            <person name="Barry K."/>
            <person name="Grigoriev I.V."/>
            <person name="Crous P."/>
            <person name="Smith M.E."/>
        </authorList>
    </citation>
    <scope>NUCLEOTIDE SEQUENCE</scope>
    <source>
        <strain evidence="2">NBRC 100468</strain>
    </source>
</reference>
<accession>A0A9W7ZZW9</accession>
<name>A0A9W7ZZW9_9FUNG</name>
<comment type="caution">
    <text evidence="2">The sequence shown here is derived from an EMBL/GenBank/DDBJ whole genome shotgun (WGS) entry which is preliminary data.</text>
</comment>
<sequence>MIPAAIAITVPTIGAAASMAYYYKNPDQDDSKSPNTGGGQQIPSGSSPRSPPGLGRSASSYNPSSPRSYEGLSFGPGLFRRASVASESPTHEPGSLNELDPMNTIYSPGSPSSIGEIVDASNKEMQRSPSFGSNDASAEVTEPHMRMYRNRHMMNRTYGVNLAHNIGLKHSFNSHEK</sequence>
<evidence type="ECO:0000313" key="2">
    <source>
        <dbReference type="EMBL" id="KAJ1916876.1"/>
    </source>
</evidence>
<proteinExistence type="predicted"/>
<gene>
    <name evidence="2" type="ORF">H4219_003531</name>
</gene>
<dbReference type="AlphaFoldDB" id="A0A9W7ZZW9"/>
<dbReference type="Proteomes" id="UP001150538">
    <property type="component" value="Unassembled WGS sequence"/>
</dbReference>